<dbReference type="AlphaFoldDB" id="A0A1X6MIB3"/>
<dbReference type="InterPro" id="IPR040976">
    <property type="entry name" value="Pkinase_fungal"/>
</dbReference>
<organism evidence="3 4">
    <name type="scientific">Postia placenta MAD-698-R-SB12</name>
    <dbReference type="NCBI Taxonomy" id="670580"/>
    <lineage>
        <taxon>Eukaryota</taxon>
        <taxon>Fungi</taxon>
        <taxon>Dikarya</taxon>
        <taxon>Basidiomycota</taxon>
        <taxon>Agaricomycotina</taxon>
        <taxon>Agaricomycetes</taxon>
        <taxon>Polyporales</taxon>
        <taxon>Adustoporiaceae</taxon>
        <taxon>Rhodonia</taxon>
    </lineage>
</organism>
<feature type="region of interest" description="Disordered" evidence="1">
    <location>
        <begin position="884"/>
        <end position="941"/>
    </location>
</feature>
<gene>
    <name evidence="3" type="ORF">POSPLADRAFT_1160795</name>
</gene>
<feature type="region of interest" description="Disordered" evidence="1">
    <location>
        <begin position="402"/>
        <end position="428"/>
    </location>
</feature>
<dbReference type="GO" id="GO:0004672">
    <property type="term" value="F:protein kinase activity"/>
    <property type="evidence" value="ECO:0007669"/>
    <property type="project" value="InterPro"/>
</dbReference>
<feature type="domain" description="Fungal-type protein kinase" evidence="2">
    <location>
        <begin position="255"/>
        <end position="347"/>
    </location>
</feature>
<dbReference type="Gene3D" id="1.10.510.10">
    <property type="entry name" value="Transferase(Phosphotransferase) domain 1"/>
    <property type="match status" value="1"/>
</dbReference>
<feature type="compositionally biased region" description="Basic residues" evidence="1">
    <location>
        <begin position="852"/>
        <end position="865"/>
    </location>
</feature>
<feature type="region of interest" description="Disordered" evidence="1">
    <location>
        <begin position="1"/>
        <end position="67"/>
    </location>
</feature>
<dbReference type="GeneID" id="36332546"/>
<feature type="compositionally biased region" description="Polar residues" evidence="1">
    <location>
        <begin position="1"/>
        <end position="23"/>
    </location>
</feature>
<feature type="region of interest" description="Disordered" evidence="1">
    <location>
        <begin position="132"/>
        <end position="158"/>
    </location>
</feature>
<accession>A0A1X6MIB3</accession>
<dbReference type="STRING" id="670580.A0A1X6MIB3"/>
<feature type="compositionally biased region" description="Basic and acidic residues" evidence="1">
    <location>
        <begin position="148"/>
        <end position="157"/>
    </location>
</feature>
<evidence type="ECO:0000256" key="1">
    <source>
        <dbReference type="SAM" id="MobiDB-lite"/>
    </source>
</evidence>
<dbReference type="Pfam" id="PF17667">
    <property type="entry name" value="Pkinase_fungal"/>
    <property type="match status" value="2"/>
</dbReference>
<evidence type="ECO:0000313" key="3">
    <source>
        <dbReference type="EMBL" id="OSX56177.1"/>
    </source>
</evidence>
<feature type="region of interest" description="Disordered" evidence="1">
    <location>
        <begin position="174"/>
        <end position="203"/>
    </location>
</feature>
<proteinExistence type="predicted"/>
<dbReference type="SUPFAM" id="SSF56112">
    <property type="entry name" value="Protein kinase-like (PK-like)"/>
    <property type="match status" value="1"/>
</dbReference>
<dbReference type="EMBL" id="KZ110616">
    <property type="protein sequence ID" value="OSX56177.1"/>
    <property type="molecule type" value="Genomic_DNA"/>
</dbReference>
<dbReference type="OrthoDB" id="2803809at2759"/>
<dbReference type="InterPro" id="IPR008266">
    <property type="entry name" value="Tyr_kinase_AS"/>
</dbReference>
<reference evidence="3 4" key="1">
    <citation type="submission" date="2017-04" db="EMBL/GenBank/DDBJ databases">
        <title>Genome Sequence of the Model Brown-Rot Fungus Postia placenta SB12.</title>
        <authorList>
            <consortium name="DOE Joint Genome Institute"/>
            <person name="Gaskell J."/>
            <person name="Kersten P."/>
            <person name="Larrondo L.F."/>
            <person name="Canessa P."/>
            <person name="Martinez D."/>
            <person name="Hibbett D."/>
            <person name="Schmoll M."/>
            <person name="Kubicek C.P."/>
            <person name="Martinez A.T."/>
            <person name="Yadav J."/>
            <person name="Master E."/>
            <person name="Magnuson J.K."/>
            <person name="James T."/>
            <person name="Yaver D."/>
            <person name="Berka R."/>
            <person name="Labutti K."/>
            <person name="Lipzen A."/>
            <person name="Aerts A."/>
            <person name="Barry K."/>
            <person name="Henrissat B."/>
            <person name="Blanchette R."/>
            <person name="Grigoriev I."/>
            <person name="Cullen D."/>
        </authorList>
    </citation>
    <scope>NUCLEOTIDE SEQUENCE [LARGE SCALE GENOMIC DNA]</scope>
    <source>
        <strain evidence="3 4">MAD-698-R-SB12</strain>
    </source>
</reference>
<feature type="compositionally biased region" description="Polar residues" evidence="1">
    <location>
        <begin position="46"/>
        <end position="57"/>
    </location>
</feature>
<dbReference type="PANTHER" id="PTHR38248">
    <property type="entry name" value="FUNK1 6"/>
    <property type="match status" value="1"/>
</dbReference>
<keyword evidence="4" id="KW-1185">Reference proteome</keyword>
<name>A0A1X6MIB3_9APHY</name>
<dbReference type="PROSITE" id="PS00109">
    <property type="entry name" value="PROTEIN_KINASE_TYR"/>
    <property type="match status" value="1"/>
</dbReference>
<sequence>MSSASQNLQKSASLATASRNPPETNAEAESAPVHHKTSPLKGGIASRQQFSATNPTGENLDRNRKDLAGDMENHLAEVTDEEFLRMFVPGDDPTPKEQQKFLSFDEEKLKLAEPDMGREVIRVSKSILGSHEGNDLEARDTSYWPDPTDTKGKKRPDVVIYPKGGQASREYTLTEKNSKDKKKGKTTLADYDSNGGDKAANFDADQGEAPVTLQDQDQHLARVRWAWMCVPIELKSKSSRSAFPLGQQIFCNGGDESRAARGQLADYAARILRRQHRTFCFMITVTRTEARLLRWDRAGAVVTNSFDLTDADKARPLYIFLYRLSKMTPEERGYDPTVVPATDEEKELMRDRKDALPEGDYRRKRLEVAMKPGWPIYKVMIPQKAVVSVNAWRAVGEAKAAASASAGPPATGETSVPPPFYSEHTSPPSEDKNYRCFLIAGDDFSSDSPIGRGTRGYIAYDMETGRFVYLKDAWRAASSNSEIKTYQQLHENLVCFIATPICGGDVIESDDNLQQTRTQEVLSTISRHIHCRLVVEEIGIPIFDYPTGRNLVAVMLDTLLAHEAAWERANVMHRDISAANLLMLPDPESTEEIIMSGLLIDWDLAKYRNQLEKGSIDTRSGTWQFKSALLLRRPGMKQHEVSDDLESFMHVLTWLCLRFHKHDNSQGLQGYVTSLYDSASRNPKTKLMEGGQMKMKFISEGVSFVDLSERSLLKTLVCTLALLCKQHYAAIDLTGYLDKGADAIDVRYLRKERRRVGYRKDVKAVDIFRLRPEDTASKSAQLYLSTHEHFLNAFSDAVDMEGYFPEKVEDQFRAFEKSSAGDHVVRSSLPLESTGSKRASRESTADPERPAAKKRRTLSRKKGKKLCTTKKRLSAVVEDRRLRDVLAPTAEGSQAAREGTVATEEDIESGDVGYDATSEDSGDEDYDDPNDKSYVPGRRIQ</sequence>
<dbReference type="RefSeq" id="XP_024332971.1">
    <property type="nucleotide sequence ID" value="XM_024487597.1"/>
</dbReference>
<dbReference type="PANTHER" id="PTHR38248:SF2">
    <property type="entry name" value="FUNK1 11"/>
    <property type="match status" value="1"/>
</dbReference>
<feature type="region of interest" description="Disordered" evidence="1">
    <location>
        <begin position="825"/>
        <end position="865"/>
    </location>
</feature>
<feature type="compositionally biased region" description="Acidic residues" evidence="1">
    <location>
        <begin position="917"/>
        <end position="928"/>
    </location>
</feature>
<feature type="compositionally biased region" description="Basic and acidic residues" evidence="1">
    <location>
        <begin position="839"/>
        <end position="851"/>
    </location>
</feature>
<evidence type="ECO:0000313" key="4">
    <source>
        <dbReference type="Proteomes" id="UP000194127"/>
    </source>
</evidence>
<dbReference type="Proteomes" id="UP000194127">
    <property type="component" value="Unassembled WGS sequence"/>
</dbReference>
<evidence type="ECO:0000259" key="2">
    <source>
        <dbReference type="Pfam" id="PF17667"/>
    </source>
</evidence>
<feature type="domain" description="Fungal-type protein kinase" evidence="2">
    <location>
        <begin position="445"/>
        <end position="656"/>
    </location>
</feature>
<protein>
    <recommendedName>
        <fullName evidence="2">Fungal-type protein kinase domain-containing protein</fullName>
    </recommendedName>
</protein>
<dbReference type="InterPro" id="IPR011009">
    <property type="entry name" value="Kinase-like_dom_sf"/>
</dbReference>